<evidence type="ECO:0000313" key="5">
    <source>
        <dbReference type="Proteomes" id="UP000315577"/>
    </source>
</evidence>
<feature type="signal peptide" evidence="1">
    <location>
        <begin position="1"/>
        <end position="24"/>
    </location>
</feature>
<dbReference type="Gene3D" id="3.40.190.10">
    <property type="entry name" value="Periplasmic binding protein-like II"/>
    <property type="match status" value="2"/>
</dbReference>
<dbReference type="EMBL" id="VJNC01000001">
    <property type="protein sequence ID" value="TSE24091.1"/>
    <property type="molecule type" value="Genomic_DNA"/>
</dbReference>
<dbReference type="SUPFAM" id="SSF53850">
    <property type="entry name" value="Periplasmic binding protein-like II"/>
    <property type="match status" value="1"/>
</dbReference>
<dbReference type="Proteomes" id="UP000315577">
    <property type="component" value="Unassembled WGS sequence"/>
</dbReference>
<dbReference type="PANTHER" id="PTHR30024">
    <property type="entry name" value="ALIPHATIC SULFONATES-BINDING PROTEIN-RELATED"/>
    <property type="match status" value="1"/>
</dbReference>
<sequence>MDRRRWMRWAAAAAWMGVAGAGHAADDTVQLRVQVGLGLRALPLWLAQRLGYLAQHGVHVRWGTELDDFEPAGPTVHVLALQTLAQRALQGQPVRAWMALVRSPQLGLGTAAPSAQVDASYWRSARIGVPTGTELAAPLAAQVLMQRWGVLPSTRQWVVLRGPAQAQAALLEGQVQALCWGEPLLTQLELAGALHVQADLRHPQQSQRWLGGPLVCTCLCCMADDVGHPALGRFALAVQRALRWLSSASAIDLAEHAEVAGMAHERALFLQMMDRLRATYSVEGALDVTTMRQSMRLLAALPGGVTYQGLDAARLVARVPLAAG</sequence>
<protein>
    <submittedName>
        <fullName evidence="2">ABC-type nitrate/sulfonate/bicarbonate transport system substrate-binding protein</fullName>
    </submittedName>
</protein>
<dbReference type="AlphaFoldDB" id="A0A4R3LGS0"/>
<keyword evidence="1" id="KW-0732">Signal</keyword>
<dbReference type="Proteomes" id="UP000295536">
    <property type="component" value="Unassembled WGS sequence"/>
</dbReference>
<evidence type="ECO:0000313" key="2">
    <source>
        <dbReference type="EMBL" id="TCS97634.1"/>
    </source>
</evidence>
<organism evidence="2 4">
    <name type="scientific">Tepidimonas ignava</name>
    <dbReference type="NCBI Taxonomy" id="114249"/>
    <lineage>
        <taxon>Bacteria</taxon>
        <taxon>Pseudomonadati</taxon>
        <taxon>Pseudomonadota</taxon>
        <taxon>Betaproteobacteria</taxon>
        <taxon>Burkholderiales</taxon>
        <taxon>Tepidimonas</taxon>
    </lineage>
</organism>
<evidence type="ECO:0000313" key="3">
    <source>
        <dbReference type="EMBL" id="TSE24091.1"/>
    </source>
</evidence>
<reference evidence="3 5" key="2">
    <citation type="submission" date="2019-07" db="EMBL/GenBank/DDBJ databases">
        <title>Tepidimonas ignava SPS-1037 draft genome.</title>
        <authorList>
            <person name="Da Costa M.S."/>
            <person name="Froufe H.J.C."/>
            <person name="Egas C."/>
            <person name="Albuquerque L."/>
        </authorList>
    </citation>
    <scope>NUCLEOTIDE SEQUENCE [LARGE SCALE GENOMIC DNA]</scope>
    <source>
        <strain evidence="3 5">SPS-1037</strain>
    </source>
</reference>
<feature type="chain" id="PRO_5020215565" evidence="1">
    <location>
        <begin position="25"/>
        <end position="324"/>
    </location>
</feature>
<dbReference type="OrthoDB" id="9154917at2"/>
<evidence type="ECO:0000256" key="1">
    <source>
        <dbReference type="SAM" id="SignalP"/>
    </source>
</evidence>
<proteinExistence type="predicted"/>
<evidence type="ECO:0000313" key="4">
    <source>
        <dbReference type="Proteomes" id="UP000295536"/>
    </source>
</evidence>
<reference evidence="2 4" key="1">
    <citation type="submission" date="2019-03" db="EMBL/GenBank/DDBJ databases">
        <title>Genomic Encyclopedia of Type Strains, Phase IV (KMG-IV): sequencing the most valuable type-strain genomes for metagenomic binning, comparative biology and taxonomic classification.</title>
        <authorList>
            <person name="Goeker M."/>
        </authorList>
    </citation>
    <scope>NUCLEOTIDE SEQUENCE [LARGE SCALE GENOMIC DNA]</scope>
    <source>
        <strain evidence="2 4">DSM 12034</strain>
    </source>
</reference>
<dbReference type="RefSeq" id="WP_143946012.1">
    <property type="nucleotide sequence ID" value="NZ_SMAH01000008.1"/>
</dbReference>
<dbReference type="EMBL" id="SMAH01000008">
    <property type="protein sequence ID" value="TCS97634.1"/>
    <property type="molecule type" value="Genomic_DNA"/>
</dbReference>
<gene>
    <name evidence="2" type="ORF">EDC36_10840</name>
    <name evidence="3" type="ORF">Tigna_00090</name>
</gene>
<accession>A0A4R3LGS0</accession>
<comment type="caution">
    <text evidence="2">The sequence shown here is derived from an EMBL/GenBank/DDBJ whole genome shotgun (WGS) entry which is preliminary data.</text>
</comment>
<keyword evidence="5" id="KW-1185">Reference proteome</keyword>
<name>A0A4R3LGS0_9BURK</name>